<feature type="compositionally biased region" description="Basic and acidic residues" evidence="2">
    <location>
        <begin position="1"/>
        <end position="15"/>
    </location>
</feature>
<dbReference type="RefSeq" id="XP_005835769.1">
    <property type="nucleotide sequence ID" value="XM_005835712.1"/>
</dbReference>
<protein>
    <recommendedName>
        <fullName evidence="3">U-box domain-containing protein</fullName>
    </recommendedName>
</protein>
<dbReference type="InterPro" id="IPR013083">
    <property type="entry name" value="Znf_RING/FYVE/PHD"/>
</dbReference>
<dbReference type="CDD" id="cd16655">
    <property type="entry name" value="RING-Ubox_WDSUB1-like"/>
    <property type="match status" value="1"/>
</dbReference>
<proteinExistence type="predicted"/>
<dbReference type="PANTHER" id="PTHR46573">
    <property type="entry name" value="WD REPEAT, SAM AND U-BOX DOMAIN-CONTAINING PROTEIN 1"/>
    <property type="match status" value="1"/>
</dbReference>
<dbReference type="KEGG" id="gtt:GUITHDRAFT_151687"/>
<keyword evidence="1" id="KW-0175">Coiled coil</keyword>
<dbReference type="HOGENOM" id="CLU_788576_0_0_1"/>
<dbReference type="Proteomes" id="UP000011087">
    <property type="component" value="Unassembled WGS sequence"/>
</dbReference>
<dbReference type="EnsemblProtists" id="EKX48789">
    <property type="protein sequence ID" value="EKX48789"/>
    <property type="gene ID" value="GUITHDRAFT_151687"/>
</dbReference>
<accession>L1JKY5</accession>
<reference evidence="5" key="3">
    <citation type="submission" date="2015-06" db="UniProtKB">
        <authorList>
            <consortium name="EnsemblProtists"/>
        </authorList>
    </citation>
    <scope>IDENTIFICATION</scope>
</reference>
<dbReference type="eggNOG" id="ENOG502QST6">
    <property type="taxonomic scope" value="Eukaryota"/>
</dbReference>
<dbReference type="GeneID" id="17305465"/>
<dbReference type="OrthoDB" id="1114162at2759"/>
<dbReference type="Gene3D" id="3.30.40.10">
    <property type="entry name" value="Zinc/RING finger domain, C3HC4 (zinc finger)"/>
    <property type="match status" value="1"/>
</dbReference>
<dbReference type="SUPFAM" id="SSF57850">
    <property type="entry name" value="RING/U-box"/>
    <property type="match status" value="1"/>
</dbReference>
<dbReference type="GO" id="GO:0016567">
    <property type="term" value="P:protein ubiquitination"/>
    <property type="evidence" value="ECO:0007669"/>
    <property type="project" value="InterPro"/>
</dbReference>
<keyword evidence="6" id="KW-1185">Reference proteome</keyword>
<evidence type="ECO:0000313" key="4">
    <source>
        <dbReference type="EMBL" id="EKX48789.1"/>
    </source>
</evidence>
<evidence type="ECO:0000256" key="2">
    <source>
        <dbReference type="SAM" id="MobiDB-lite"/>
    </source>
</evidence>
<dbReference type="EMBL" id="JH992984">
    <property type="protein sequence ID" value="EKX48789.1"/>
    <property type="molecule type" value="Genomic_DNA"/>
</dbReference>
<dbReference type="PANTHER" id="PTHR46573:SF1">
    <property type="entry name" value="WD REPEAT, SAM AND U-BOX DOMAIN-CONTAINING PROTEIN 1"/>
    <property type="match status" value="1"/>
</dbReference>
<reference evidence="6" key="2">
    <citation type="submission" date="2012-11" db="EMBL/GenBank/DDBJ databases">
        <authorList>
            <person name="Kuo A."/>
            <person name="Curtis B.A."/>
            <person name="Tanifuji G."/>
            <person name="Burki F."/>
            <person name="Gruber A."/>
            <person name="Irimia M."/>
            <person name="Maruyama S."/>
            <person name="Arias M.C."/>
            <person name="Ball S.G."/>
            <person name="Gile G.H."/>
            <person name="Hirakawa Y."/>
            <person name="Hopkins J.F."/>
            <person name="Rensing S.A."/>
            <person name="Schmutz J."/>
            <person name="Symeonidi A."/>
            <person name="Elias M."/>
            <person name="Eveleigh R.J."/>
            <person name="Herman E.K."/>
            <person name="Klute M.J."/>
            <person name="Nakayama T."/>
            <person name="Obornik M."/>
            <person name="Reyes-Prieto A."/>
            <person name="Armbrust E.V."/>
            <person name="Aves S.J."/>
            <person name="Beiko R.G."/>
            <person name="Coutinho P."/>
            <person name="Dacks J.B."/>
            <person name="Durnford D.G."/>
            <person name="Fast N.M."/>
            <person name="Green B.R."/>
            <person name="Grisdale C."/>
            <person name="Hempe F."/>
            <person name="Henrissat B."/>
            <person name="Hoppner M.P."/>
            <person name="Ishida K.-I."/>
            <person name="Kim E."/>
            <person name="Koreny L."/>
            <person name="Kroth P.G."/>
            <person name="Liu Y."/>
            <person name="Malik S.-B."/>
            <person name="Maier U.G."/>
            <person name="McRose D."/>
            <person name="Mock T."/>
            <person name="Neilson J.A."/>
            <person name="Onodera N.T."/>
            <person name="Poole A.M."/>
            <person name="Pritham E.J."/>
            <person name="Richards T.A."/>
            <person name="Rocap G."/>
            <person name="Roy S.W."/>
            <person name="Sarai C."/>
            <person name="Schaack S."/>
            <person name="Shirato S."/>
            <person name="Slamovits C.H."/>
            <person name="Spencer D.F."/>
            <person name="Suzuki S."/>
            <person name="Worden A.Z."/>
            <person name="Zauner S."/>
            <person name="Barry K."/>
            <person name="Bell C."/>
            <person name="Bharti A.K."/>
            <person name="Crow J.A."/>
            <person name="Grimwood J."/>
            <person name="Kramer R."/>
            <person name="Lindquist E."/>
            <person name="Lucas S."/>
            <person name="Salamov A."/>
            <person name="McFadden G.I."/>
            <person name="Lane C.E."/>
            <person name="Keeling P.J."/>
            <person name="Gray M.W."/>
            <person name="Grigoriev I.V."/>
            <person name="Archibald J.M."/>
        </authorList>
    </citation>
    <scope>NUCLEOTIDE SEQUENCE</scope>
    <source>
        <strain evidence="6">CCMP2712</strain>
    </source>
</reference>
<dbReference type="OMA" id="WINTGHQ"/>
<feature type="coiled-coil region" evidence="1">
    <location>
        <begin position="109"/>
        <end position="168"/>
    </location>
</feature>
<feature type="region of interest" description="Disordered" evidence="2">
    <location>
        <begin position="1"/>
        <end position="28"/>
    </location>
</feature>
<dbReference type="GO" id="GO:0004842">
    <property type="term" value="F:ubiquitin-protein transferase activity"/>
    <property type="evidence" value="ECO:0007669"/>
    <property type="project" value="InterPro"/>
</dbReference>
<feature type="domain" description="U-box" evidence="3">
    <location>
        <begin position="276"/>
        <end position="350"/>
    </location>
</feature>
<dbReference type="Pfam" id="PF04564">
    <property type="entry name" value="U-box"/>
    <property type="match status" value="1"/>
</dbReference>
<organism evidence="4">
    <name type="scientific">Guillardia theta (strain CCMP2712)</name>
    <name type="common">Cryptophyte</name>
    <dbReference type="NCBI Taxonomy" id="905079"/>
    <lineage>
        <taxon>Eukaryota</taxon>
        <taxon>Cryptophyceae</taxon>
        <taxon>Pyrenomonadales</taxon>
        <taxon>Geminigeraceae</taxon>
        <taxon>Guillardia</taxon>
    </lineage>
</organism>
<feature type="compositionally biased region" description="Low complexity" evidence="2">
    <location>
        <begin position="251"/>
        <end position="266"/>
    </location>
</feature>
<evidence type="ECO:0000313" key="5">
    <source>
        <dbReference type="EnsemblProtists" id="EKX48789"/>
    </source>
</evidence>
<feature type="region of interest" description="Disordered" evidence="2">
    <location>
        <begin position="246"/>
        <end position="275"/>
    </location>
</feature>
<sequence length="352" mass="41069">MNAFLKPDEEREPRHSLQSNISSEADGDWEFVPSPGLLPTDHAIGSSKQQMLPVEILQRAGDWIQWGLDGAVKGVERTCDGINGLWHYRRVSEERRDALELASRQQWKLMEIEQQRIKEQERAQQEEMKRKTELEDQMRVVQRVKKQRDEADARLREQESLLKQAAKIGKDQSQELERLRIEAEQRKFQEAAALSALDELRERQHLAQEESREKARLLKEREQELHRQQEQHQKELQALEEKLEKMKEAMESQANSSANRRSWRNSYGSEEGNEDNFPDEFYCSITLEVMREPVLAADGFSYEKAAIEDWFAKGHRTSPKTGAQMKNTELQPNLALRNLIQGKIKQRVAAEQ</sequence>
<dbReference type="PaxDb" id="55529-EKX48789"/>
<gene>
    <name evidence="4" type="ORF">GUITHDRAFT_151687</name>
</gene>
<dbReference type="InterPro" id="IPR052085">
    <property type="entry name" value="WD-SAM-U-box"/>
</dbReference>
<name>L1JKY5_GUITC</name>
<evidence type="ECO:0000256" key="1">
    <source>
        <dbReference type="SAM" id="Coils"/>
    </source>
</evidence>
<dbReference type="InterPro" id="IPR003613">
    <property type="entry name" value="Ubox_domain"/>
</dbReference>
<dbReference type="PROSITE" id="PS51698">
    <property type="entry name" value="U_BOX"/>
    <property type="match status" value="1"/>
</dbReference>
<evidence type="ECO:0000259" key="3">
    <source>
        <dbReference type="PROSITE" id="PS51698"/>
    </source>
</evidence>
<dbReference type="SMART" id="SM00504">
    <property type="entry name" value="Ubox"/>
    <property type="match status" value="1"/>
</dbReference>
<evidence type="ECO:0000313" key="6">
    <source>
        <dbReference type="Proteomes" id="UP000011087"/>
    </source>
</evidence>
<dbReference type="AlphaFoldDB" id="L1JKY5"/>
<reference evidence="4 6" key="1">
    <citation type="journal article" date="2012" name="Nature">
        <title>Algal genomes reveal evolutionary mosaicism and the fate of nucleomorphs.</title>
        <authorList>
            <consortium name="DOE Joint Genome Institute"/>
            <person name="Curtis B.A."/>
            <person name="Tanifuji G."/>
            <person name="Burki F."/>
            <person name="Gruber A."/>
            <person name="Irimia M."/>
            <person name="Maruyama S."/>
            <person name="Arias M.C."/>
            <person name="Ball S.G."/>
            <person name="Gile G.H."/>
            <person name="Hirakawa Y."/>
            <person name="Hopkins J.F."/>
            <person name="Kuo A."/>
            <person name="Rensing S.A."/>
            <person name="Schmutz J."/>
            <person name="Symeonidi A."/>
            <person name="Elias M."/>
            <person name="Eveleigh R.J."/>
            <person name="Herman E.K."/>
            <person name="Klute M.J."/>
            <person name="Nakayama T."/>
            <person name="Obornik M."/>
            <person name="Reyes-Prieto A."/>
            <person name="Armbrust E.V."/>
            <person name="Aves S.J."/>
            <person name="Beiko R.G."/>
            <person name="Coutinho P."/>
            <person name="Dacks J.B."/>
            <person name="Durnford D.G."/>
            <person name="Fast N.M."/>
            <person name="Green B.R."/>
            <person name="Grisdale C.J."/>
            <person name="Hempel F."/>
            <person name="Henrissat B."/>
            <person name="Hoppner M.P."/>
            <person name="Ishida K."/>
            <person name="Kim E."/>
            <person name="Koreny L."/>
            <person name="Kroth P.G."/>
            <person name="Liu Y."/>
            <person name="Malik S.B."/>
            <person name="Maier U.G."/>
            <person name="McRose D."/>
            <person name="Mock T."/>
            <person name="Neilson J.A."/>
            <person name="Onodera N.T."/>
            <person name="Poole A.M."/>
            <person name="Pritham E.J."/>
            <person name="Richards T.A."/>
            <person name="Rocap G."/>
            <person name="Roy S.W."/>
            <person name="Sarai C."/>
            <person name="Schaack S."/>
            <person name="Shirato S."/>
            <person name="Slamovits C.H."/>
            <person name="Spencer D.F."/>
            <person name="Suzuki S."/>
            <person name="Worden A.Z."/>
            <person name="Zauner S."/>
            <person name="Barry K."/>
            <person name="Bell C."/>
            <person name="Bharti A.K."/>
            <person name="Crow J.A."/>
            <person name="Grimwood J."/>
            <person name="Kramer R."/>
            <person name="Lindquist E."/>
            <person name="Lucas S."/>
            <person name="Salamov A."/>
            <person name="McFadden G.I."/>
            <person name="Lane C.E."/>
            <person name="Keeling P.J."/>
            <person name="Gray M.W."/>
            <person name="Grigoriev I.V."/>
            <person name="Archibald J.M."/>
        </authorList>
    </citation>
    <scope>NUCLEOTIDE SEQUENCE</scope>
    <source>
        <strain evidence="4 6">CCMP2712</strain>
    </source>
</reference>